<evidence type="ECO:0000313" key="2">
    <source>
        <dbReference type="Proteomes" id="UP001054252"/>
    </source>
</evidence>
<protein>
    <submittedName>
        <fullName evidence="1">Uncharacterized protein</fullName>
    </submittedName>
</protein>
<accession>A0AAV5HQ16</accession>
<name>A0AAV5HQ16_9ROSI</name>
<evidence type="ECO:0000313" key="1">
    <source>
        <dbReference type="EMBL" id="GKU87576.1"/>
    </source>
</evidence>
<reference evidence="1 2" key="1">
    <citation type="journal article" date="2021" name="Commun. Biol.">
        <title>The genome of Shorea leprosula (Dipterocarpaceae) highlights the ecological relevance of drought in aseasonal tropical rainforests.</title>
        <authorList>
            <person name="Ng K.K.S."/>
            <person name="Kobayashi M.J."/>
            <person name="Fawcett J.A."/>
            <person name="Hatakeyama M."/>
            <person name="Paape T."/>
            <person name="Ng C.H."/>
            <person name="Ang C.C."/>
            <person name="Tnah L.H."/>
            <person name="Lee C.T."/>
            <person name="Nishiyama T."/>
            <person name="Sese J."/>
            <person name="O'Brien M.J."/>
            <person name="Copetti D."/>
            <person name="Mohd Noor M.I."/>
            <person name="Ong R.C."/>
            <person name="Putra M."/>
            <person name="Sireger I.Z."/>
            <person name="Indrioko S."/>
            <person name="Kosugi Y."/>
            <person name="Izuno A."/>
            <person name="Isagi Y."/>
            <person name="Lee S.L."/>
            <person name="Shimizu K.K."/>
        </authorList>
    </citation>
    <scope>NUCLEOTIDE SEQUENCE [LARGE SCALE GENOMIC DNA]</scope>
    <source>
        <strain evidence="1">214</strain>
    </source>
</reference>
<dbReference type="EMBL" id="BPVZ01000002">
    <property type="protein sequence ID" value="GKU87576.1"/>
    <property type="molecule type" value="Genomic_DNA"/>
</dbReference>
<keyword evidence="2" id="KW-1185">Reference proteome</keyword>
<organism evidence="1 2">
    <name type="scientific">Rubroshorea leprosula</name>
    <dbReference type="NCBI Taxonomy" id="152421"/>
    <lineage>
        <taxon>Eukaryota</taxon>
        <taxon>Viridiplantae</taxon>
        <taxon>Streptophyta</taxon>
        <taxon>Embryophyta</taxon>
        <taxon>Tracheophyta</taxon>
        <taxon>Spermatophyta</taxon>
        <taxon>Magnoliopsida</taxon>
        <taxon>eudicotyledons</taxon>
        <taxon>Gunneridae</taxon>
        <taxon>Pentapetalae</taxon>
        <taxon>rosids</taxon>
        <taxon>malvids</taxon>
        <taxon>Malvales</taxon>
        <taxon>Dipterocarpaceae</taxon>
        <taxon>Rubroshorea</taxon>
    </lineage>
</organism>
<gene>
    <name evidence="1" type="ORF">SLEP1_g1957</name>
</gene>
<dbReference type="AlphaFoldDB" id="A0AAV5HQ16"/>
<sequence>MKFEKKDGSCVRISDSPEVEGSLGTVLANIDLLSIQIEAELSSKFATFEATMNNHFSMLESSLNNKLNQLEKSVATLTKSNKRKCSS</sequence>
<proteinExistence type="predicted"/>
<dbReference type="Proteomes" id="UP001054252">
    <property type="component" value="Unassembled WGS sequence"/>
</dbReference>
<comment type="caution">
    <text evidence="1">The sequence shown here is derived from an EMBL/GenBank/DDBJ whole genome shotgun (WGS) entry which is preliminary data.</text>
</comment>